<dbReference type="Proteomes" id="UP000235388">
    <property type="component" value="Unassembled WGS sequence"/>
</dbReference>
<evidence type="ECO:0000313" key="2">
    <source>
        <dbReference type="EMBL" id="PLW31695.1"/>
    </source>
</evidence>
<keyword evidence="1" id="KW-0472">Membrane</keyword>
<keyword evidence="1" id="KW-1133">Transmembrane helix</keyword>
<keyword evidence="3" id="KW-1185">Reference proteome</keyword>
<feature type="transmembrane region" description="Helical" evidence="1">
    <location>
        <begin position="268"/>
        <end position="288"/>
    </location>
</feature>
<protein>
    <submittedName>
        <fullName evidence="2">Uncharacterized protein</fullName>
    </submittedName>
</protein>
<dbReference type="EMBL" id="PGCJ01000342">
    <property type="protein sequence ID" value="PLW31695.1"/>
    <property type="molecule type" value="Genomic_DNA"/>
</dbReference>
<feature type="transmembrane region" description="Helical" evidence="1">
    <location>
        <begin position="91"/>
        <end position="109"/>
    </location>
</feature>
<dbReference type="OrthoDB" id="3205825at2759"/>
<proteinExistence type="predicted"/>
<reference evidence="2 3" key="1">
    <citation type="submission" date="2017-11" db="EMBL/GenBank/DDBJ databases">
        <title>De novo assembly and phasing of dikaryotic genomes from two isolates of Puccinia coronata f. sp. avenae, the causal agent of oat crown rust.</title>
        <authorList>
            <person name="Miller M.E."/>
            <person name="Zhang Y."/>
            <person name="Omidvar V."/>
            <person name="Sperschneider J."/>
            <person name="Schwessinger B."/>
            <person name="Raley C."/>
            <person name="Palmer J.M."/>
            <person name="Garnica D."/>
            <person name="Upadhyaya N."/>
            <person name="Rathjen J."/>
            <person name="Taylor J.M."/>
            <person name="Park R.F."/>
            <person name="Dodds P.N."/>
            <person name="Hirsch C.D."/>
            <person name="Kianian S.F."/>
            <person name="Figueroa M."/>
        </authorList>
    </citation>
    <scope>NUCLEOTIDE SEQUENCE [LARGE SCALE GENOMIC DNA]</scope>
    <source>
        <strain evidence="2">12NC29</strain>
    </source>
</reference>
<accession>A0A2N5U1T6</accession>
<dbReference type="PANTHER" id="PTHR35179">
    <property type="entry name" value="PROTEIN CBG02620"/>
    <property type="match status" value="1"/>
</dbReference>
<feature type="transmembrane region" description="Helical" evidence="1">
    <location>
        <begin position="194"/>
        <end position="214"/>
    </location>
</feature>
<evidence type="ECO:0000313" key="3">
    <source>
        <dbReference type="Proteomes" id="UP000235388"/>
    </source>
</evidence>
<sequence length="434" mass="48781">MSKHSTNEWSRAGPAVQYGRLLINLPQNSPSTHPSPPQPTHLFGTFRSHQTKKAFSRNSVFIRFPRPPPAGKPRPPHSVISLARDWSAAEFETVCVIFGFTLGFGYFVVCHAARQARRLSAFTVLVWVAVSSNLTAACATFLFATGVLNESTPYYLFTLHLWAVQLHCVFQIMVSRIVLIWASPSHRQFLRWGIFVWTSVLITAAFSTWIPARLQVSKTFIKLNNIFYPTIRILCLLTNLFLSVTFIQSVKKTLVANGLEKYNKLLKFNAKIMGLSLLLDTVPIFLLVCQSSLVYISFFPLSTMVKLEMELVTNDLIVEVVRSEQELIRVMESPGVILGLGYPNFYAKDGTIAHKPHNNEQETRQISNHVMWKLPSLLDLSIASEPVAIPPTGVFLHGDELSQFGIMCRTFSPVDSGLDRWPHSRISSAGHTYS</sequence>
<feature type="transmembrane region" description="Helical" evidence="1">
    <location>
        <begin position="226"/>
        <end position="247"/>
    </location>
</feature>
<dbReference type="AlphaFoldDB" id="A0A2N5U1T6"/>
<dbReference type="PANTHER" id="PTHR35179:SF2">
    <property type="entry name" value="START DOMAIN-CONTAINING PROTEIN"/>
    <property type="match status" value="1"/>
</dbReference>
<keyword evidence="1" id="KW-0812">Transmembrane</keyword>
<feature type="transmembrane region" description="Helical" evidence="1">
    <location>
        <begin position="154"/>
        <end position="182"/>
    </location>
</feature>
<feature type="transmembrane region" description="Helical" evidence="1">
    <location>
        <begin position="121"/>
        <end position="148"/>
    </location>
</feature>
<organism evidence="2 3">
    <name type="scientific">Puccinia coronata f. sp. avenae</name>
    <dbReference type="NCBI Taxonomy" id="200324"/>
    <lineage>
        <taxon>Eukaryota</taxon>
        <taxon>Fungi</taxon>
        <taxon>Dikarya</taxon>
        <taxon>Basidiomycota</taxon>
        <taxon>Pucciniomycotina</taxon>
        <taxon>Pucciniomycetes</taxon>
        <taxon>Pucciniales</taxon>
        <taxon>Pucciniaceae</taxon>
        <taxon>Puccinia</taxon>
    </lineage>
</organism>
<comment type="caution">
    <text evidence="2">The sequence shown here is derived from an EMBL/GenBank/DDBJ whole genome shotgun (WGS) entry which is preliminary data.</text>
</comment>
<name>A0A2N5U1T6_9BASI</name>
<evidence type="ECO:0000256" key="1">
    <source>
        <dbReference type="SAM" id="Phobius"/>
    </source>
</evidence>
<gene>
    <name evidence="2" type="ORF">PCANC_24837</name>
</gene>